<dbReference type="AlphaFoldDB" id="A0A124GNZ4"/>
<comment type="caution">
    <text evidence="1">The sequence shown here is derived from an EMBL/GenBank/DDBJ whole genome shotgun (WGS) entry which is preliminary data.</text>
</comment>
<evidence type="ECO:0000313" key="1">
    <source>
        <dbReference type="EMBL" id="KUM50363.1"/>
    </source>
</evidence>
<protein>
    <submittedName>
        <fullName evidence="1">Uncharacterized protein</fullName>
    </submittedName>
</protein>
<geneLocation type="mitochondrion" evidence="1"/>
<proteinExistence type="predicted"/>
<sequence length="157" mass="18067">MLPSLTLLPIPVDHLQVLDQMQPPSMPLSLLLSPRMLEDQQVHWHHKQRDELLLLVLLSLLLLLDIDLEGLWAQQMELVLELKPVHRLDQLSKLDLGLEDLNLAMMLTLMKQQEKLRALHPINISLRAALCSLRLLCCLSHCFHLCCLLPCLSSYYV</sequence>
<gene>
    <name evidence="1" type="ORF">ABT39_MTgene206</name>
</gene>
<keyword evidence="1" id="KW-0496">Mitochondrion</keyword>
<organism evidence="1">
    <name type="scientific">Picea glauca</name>
    <name type="common">White spruce</name>
    <name type="synonym">Pinus glauca</name>
    <dbReference type="NCBI Taxonomy" id="3330"/>
    <lineage>
        <taxon>Eukaryota</taxon>
        <taxon>Viridiplantae</taxon>
        <taxon>Streptophyta</taxon>
        <taxon>Embryophyta</taxon>
        <taxon>Tracheophyta</taxon>
        <taxon>Spermatophyta</taxon>
        <taxon>Pinopsida</taxon>
        <taxon>Pinidae</taxon>
        <taxon>Conifers I</taxon>
        <taxon>Pinales</taxon>
        <taxon>Pinaceae</taxon>
        <taxon>Picea</taxon>
    </lineage>
</organism>
<reference evidence="1" key="1">
    <citation type="journal article" date="2015" name="Genome Biol. Evol.">
        <title>Organellar Genomes of White Spruce (Picea glauca): Assembly and Annotation.</title>
        <authorList>
            <person name="Jackman S.D."/>
            <person name="Warren R.L."/>
            <person name="Gibb E.A."/>
            <person name="Vandervalk B.P."/>
            <person name="Mohamadi H."/>
            <person name="Chu J."/>
            <person name="Raymond A."/>
            <person name="Pleasance S."/>
            <person name="Coope R."/>
            <person name="Wildung M.R."/>
            <person name="Ritland C.E."/>
            <person name="Bousquet J."/>
            <person name="Jones S.J."/>
            <person name="Bohlmann J."/>
            <person name="Birol I."/>
        </authorList>
    </citation>
    <scope>NUCLEOTIDE SEQUENCE [LARGE SCALE GENOMIC DNA]</scope>
    <source>
        <tissue evidence="1">Flushing bud</tissue>
    </source>
</reference>
<dbReference type="EMBL" id="LKAM01000001">
    <property type="protein sequence ID" value="KUM50363.1"/>
    <property type="molecule type" value="Genomic_DNA"/>
</dbReference>
<name>A0A124GNZ4_PICGL</name>
<accession>A0A124GNZ4</accession>